<dbReference type="InterPro" id="IPR036249">
    <property type="entry name" value="Thioredoxin-like_sf"/>
</dbReference>
<dbReference type="Gene3D" id="3.40.30.10">
    <property type="entry name" value="Glutaredoxin"/>
    <property type="match status" value="1"/>
</dbReference>
<evidence type="ECO:0000313" key="2">
    <source>
        <dbReference type="EMBL" id="QPB08187.1"/>
    </source>
</evidence>
<dbReference type="EMBL" id="MW117966">
    <property type="protein sequence ID" value="QPB08187.1"/>
    <property type="molecule type" value="Genomic_DNA"/>
</dbReference>
<dbReference type="Pfam" id="PF13098">
    <property type="entry name" value="Thioredoxin_2"/>
    <property type="match status" value="1"/>
</dbReference>
<dbReference type="SUPFAM" id="SSF52833">
    <property type="entry name" value="Thioredoxin-like"/>
    <property type="match status" value="1"/>
</dbReference>
<protein>
    <submittedName>
        <fullName evidence="2">Thioredoxin</fullName>
    </submittedName>
</protein>
<reference evidence="2" key="1">
    <citation type="submission" date="2020-10" db="EMBL/GenBank/DDBJ databases">
        <title>The Isolation and Genome Sequence of a Novel Cyanophage S-H9-1 from the Yellow Sea, China.</title>
        <authorList>
            <person name="Jiang T."/>
        </authorList>
    </citation>
    <scope>NUCLEOTIDE SEQUENCE</scope>
</reference>
<feature type="domain" description="Thioredoxin-like fold" evidence="1">
    <location>
        <begin position="5"/>
        <end position="81"/>
    </location>
</feature>
<dbReference type="RefSeq" id="YP_010669603.1">
    <property type="nucleotide sequence ID" value="NC_070961.1"/>
</dbReference>
<evidence type="ECO:0000259" key="1">
    <source>
        <dbReference type="Pfam" id="PF13098"/>
    </source>
</evidence>
<proteinExistence type="predicted"/>
<evidence type="ECO:0000313" key="3">
    <source>
        <dbReference type="Proteomes" id="UP000663288"/>
    </source>
</evidence>
<sequence length="99" mass="11285">MTAKFILFTKDSCGPCGLVKRYFNALKDDRTKLIEEVHLEDFSDEPIPEENIALAKKYGVTATPVLIIIDEETEELLETYSSGMPITQNIRKLWTKYGV</sequence>
<dbReference type="Proteomes" id="UP000663288">
    <property type="component" value="Segment"/>
</dbReference>
<keyword evidence="3" id="KW-1185">Reference proteome</keyword>
<dbReference type="InterPro" id="IPR012336">
    <property type="entry name" value="Thioredoxin-like_fold"/>
</dbReference>
<name>A0A873WAF2_9CAUD</name>
<dbReference type="GeneID" id="77945786"/>
<organism evidence="2 3">
    <name type="scientific">Synechococcus phage S-H9-1</name>
    <dbReference type="NCBI Taxonomy" id="2783674"/>
    <lineage>
        <taxon>Viruses</taxon>
        <taxon>Duplodnaviria</taxon>
        <taxon>Heunggongvirae</taxon>
        <taxon>Uroviricota</taxon>
        <taxon>Caudoviricetes</taxon>
        <taxon>Pantevenvirales</taxon>
        <taxon>Kyanoviridae</taxon>
        <taxon>Scyllavirus</taxon>
        <taxon>Scyllavirus aitchnine</taxon>
    </lineage>
</organism>
<dbReference type="CDD" id="cd02947">
    <property type="entry name" value="TRX_family"/>
    <property type="match status" value="1"/>
</dbReference>
<accession>A0A873WAF2</accession>
<dbReference type="KEGG" id="vg:77945786"/>